<keyword evidence="5 6" id="KW-0472">Membrane</keyword>
<dbReference type="OrthoDB" id="9803381at2"/>
<sequence>MDLNTLAPIVLIAFAAGGVAYVFLYPLLSGERRAEHRQKAFVARGEERRVDRTSLVNRRDQVAQSLKEIEAREKARNKVSLEMKIAQAGLGLTKGQFYAVSAGAALVTGLLVFLVTAAPLAALGGLFAGGFGLPQWFLSSRRKRRVKRFLTELPGALDVVVRGIRAGLPLNDCVRMIASEAQEPLRSEFRTVVEAQTLGLSLGEGLAKLHERVPVPETNFVAIVIGIQQQSGGNLSEAIGNLSKVLRERKKMRDKVTAMSMEAKASAGIIAAMPFTVGLLTYLSSPQYIELLWKTQVGQFAMMMAAVWMCIGVFVMKKMIDFDI</sequence>
<name>A0A5B2V9I2_9HYPH</name>
<keyword evidence="2" id="KW-1003">Cell membrane</keyword>
<evidence type="ECO:0000313" key="8">
    <source>
        <dbReference type="EMBL" id="KAA2234999.1"/>
    </source>
</evidence>
<evidence type="ECO:0000259" key="7">
    <source>
        <dbReference type="Pfam" id="PF00482"/>
    </source>
</evidence>
<dbReference type="InterPro" id="IPR018076">
    <property type="entry name" value="T2SS_GspF_dom"/>
</dbReference>
<feature type="transmembrane region" description="Helical" evidence="6">
    <location>
        <begin position="97"/>
        <end position="114"/>
    </location>
</feature>
<evidence type="ECO:0000313" key="9">
    <source>
        <dbReference type="Proteomes" id="UP000323142"/>
    </source>
</evidence>
<organism evidence="8 9">
    <name type="scientific">Salinarimonas soli</name>
    <dbReference type="NCBI Taxonomy" id="1638099"/>
    <lineage>
        <taxon>Bacteria</taxon>
        <taxon>Pseudomonadati</taxon>
        <taxon>Pseudomonadota</taxon>
        <taxon>Alphaproteobacteria</taxon>
        <taxon>Hyphomicrobiales</taxon>
        <taxon>Salinarimonadaceae</taxon>
        <taxon>Salinarimonas</taxon>
    </lineage>
</organism>
<evidence type="ECO:0000256" key="6">
    <source>
        <dbReference type="SAM" id="Phobius"/>
    </source>
</evidence>
<protein>
    <submittedName>
        <fullName evidence="8">Type II secretion system F family protein</fullName>
    </submittedName>
</protein>
<keyword evidence="9" id="KW-1185">Reference proteome</keyword>
<dbReference type="PANTHER" id="PTHR35007">
    <property type="entry name" value="INTEGRAL MEMBRANE PROTEIN-RELATED"/>
    <property type="match status" value="1"/>
</dbReference>
<feature type="transmembrane region" description="Helical" evidence="6">
    <location>
        <begin position="120"/>
        <end position="138"/>
    </location>
</feature>
<feature type="transmembrane region" description="Helical" evidence="6">
    <location>
        <begin position="6"/>
        <end position="28"/>
    </location>
</feature>
<accession>A0A5B2V9I2</accession>
<evidence type="ECO:0000256" key="5">
    <source>
        <dbReference type="ARBA" id="ARBA00023136"/>
    </source>
</evidence>
<dbReference type="Proteomes" id="UP000323142">
    <property type="component" value="Unassembled WGS sequence"/>
</dbReference>
<dbReference type="Pfam" id="PF00482">
    <property type="entry name" value="T2SSF"/>
    <property type="match status" value="1"/>
</dbReference>
<feature type="transmembrane region" description="Helical" evidence="6">
    <location>
        <begin position="297"/>
        <end position="316"/>
    </location>
</feature>
<evidence type="ECO:0000256" key="2">
    <source>
        <dbReference type="ARBA" id="ARBA00022475"/>
    </source>
</evidence>
<dbReference type="EMBL" id="VUOA01000040">
    <property type="protein sequence ID" value="KAA2234999.1"/>
    <property type="molecule type" value="Genomic_DNA"/>
</dbReference>
<reference evidence="8 9" key="1">
    <citation type="submission" date="2019-09" db="EMBL/GenBank/DDBJ databases">
        <title>Salinarimonas rosea gen. nov., sp. nov., a new member of the a-2 subgroup of the Proteobacteria.</title>
        <authorList>
            <person name="Liu J."/>
        </authorList>
    </citation>
    <scope>NUCLEOTIDE SEQUENCE [LARGE SCALE GENOMIC DNA]</scope>
    <source>
        <strain evidence="8 9">BN140002</strain>
    </source>
</reference>
<reference evidence="8 9" key="2">
    <citation type="submission" date="2019-09" db="EMBL/GenBank/DDBJ databases">
        <authorList>
            <person name="Jin C."/>
        </authorList>
    </citation>
    <scope>NUCLEOTIDE SEQUENCE [LARGE SCALE GENOMIC DNA]</scope>
    <source>
        <strain evidence="8 9">BN140002</strain>
    </source>
</reference>
<feature type="domain" description="Type II secretion system protein GspF" evidence="7">
    <location>
        <begin position="157"/>
        <end position="278"/>
    </location>
</feature>
<comment type="caution">
    <text evidence="8">The sequence shown here is derived from an EMBL/GenBank/DDBJ whole genome shotgun (WGS) entry which is preliminary data.</text>
</comment>
<dbReference type="AlphaFoldDB" id="A0A5B2V9I2"/>
<evidence type="ECO:0000256" key="3">
    <source>
        <dbReference type="ARBA" id="ARBA00022692"/>
    </source>
</evidence>
<evidence type="ECO:0000256" key="4">
    <source>
        <dbReference type="ARBA" id="ARBA00022989"/>
    </source>
</evidence>
<proteinExistence type="predicted"/>
<dbReference type="InterPro" id="IPR042094">
    <property type="entry name" value="T2SS_GspF_sf"/>
</dbReference>
<keyword evidence="3 6" id="KW-0812">Transmembrane</keyword>
<dbReference type="Gene3D" id="1.20.81.30">
    <property type="entry name" value="Type II secretion system (T2SS), domain F"/>
    <property type="match status" value="1"/>
</dbReference>
<dbReference type="PANTHER" id="PTHR35007:SF1">
    <property type="entry name" value="PILUS ASSEMBLY PROTEIN"/>
    <property type="match status" value="1"/>
</dbReference>
<keyword evidence="4 6" id="KW-1133">Transmembrane helix</keyword>
<gene>
    <name evidence="8" type="ORF">F0L46_21920</name>
</gene>
<dbReference type="RefSeq" id="WP_149821587.1">
    <property type="nucleotide sequence ID" value="NZ_VUOA01000040.1"/>
</dbReference>
<comment type="subcellular location">
    <subcellularLocation>
        <location evidence="1">Cell membrane</location>
        <topology evidence="1">Multi-pass membrane protein</topology>
    </subcellularLocation>
</comment>
<feature type="transmembrane region" description="Helical" evidence="6">
    <location>
        <begin position="265"/>
        <end position="285"/>
    </location>
</feature>
<evidence type="ECO:0000256" key="1">
    <source>
        <dbReference type="ARBA" id="ARBA00004651"/>
    </source>
</evidence>
<dbReference type="GO" id="GO:0005886">
    <property type="term" value="C:plasma membrane"/>
    <property type="evidence" value="ECO:0007669"/>
    <property type="project" value="UniProtKB-SubCell"/>
</dbReference>